<feature type="domain" description="DUF58" evidence="2">
    <location>
        <begin position="190"/>
        <end position="380"/>
    </location>
</feature>
<sequence length="444" mass="48604">MALSWRASIPIFLGVIPLFFFPTWGFIVGWCVLCACLWAFDAYLAPSPRQLVIERSIDTPIAMDSPGHSRLSLRSALPMRVDVRDAWPPSAHPTPYSHSCELEADVPMPFTTLLQLERRGSVRADYVTIRSWGPLRMAARQTSIAAPLTLTALPPFRAKRLLPSRLARLHELEGTTATILRGPGTEFDSLREYVRGDDPRDIDWRASARSKDLVVRTWRPERDRHVMIVVDTGRSGAMLLGEAQEKDLGDKDLVELGVAPRLDAEIEAALLLGVLADRAGDQVHLLALDRSIHEDLAQARGGNLISEAAQAFSRVQPSLLPLDWQLVVSSVEKRMHHPGLVVLLTEIPPAATDADFSEAIAALSKRHRVIVAGARDPELGRMERDWSDAASAFTAAAASATIRDLDAGANDSRALGAYVVDCDAGFLPARLADTYIALKKAGKL</sequence>
<proteinExistence type="predicted"/>
<feature type="transmembrane region" description="Helical" evidence="1">
    <location>
        <begin position="12"/>
        <end position="40"/>
    </location>
</feature>
<gene>
    <name evidence="3" type="ORF">AOLFYP35_01131</name>
</gene>
<keyword evidence="1" id="KW-0472">Membrane</keyword>
<name>A0A6N2T0N2_9ACTO</name>
<keyword evidence="1" id="KW-1133">Transmembrane helix</keyword>
<evidence type="ECO:0000259" key="2">
    <source>
        <dbReference type="Pfam" id="PF01882"/>
    </source>
</evidence>
<dbReference type="InterPro" id="IPR002881">
    <property type="entry name" value="DUF58"/>
</dbReference>
<dbReference type="Pfam" id="PF01882">
    <property type="entry name" value="DUF58"/>
    <property type="match status" value="1"/>
</dbReference>
<reference evidence="3" key="1">
    <citation type="submission" date="2019-11" db="EMBL/GenBank/DDBJ databases">
        <authorList>
            <person name="Feng L."/>
        </authorList>
    </citation>
    <scope>NUCLEOTIDE SEQUENCE</scope>
    <source>
        <strain evidence="3">AodontolyticusLFYP35</strain>
    </source>
</reference>
<dbReference type="PANTHER" id="PTHR33608:SF3">
    <property type="entry name" value="SLR2013 PROTEIN"/>
    <property type="match status" value="1"/>
</dbReference>
<dbReference type="EMBL" id="CACRSM010000002">
    <property type="protein sequence ID" value="VYS99363.1"/>
    <property type="molecule type" value="Genomic_DNA"/>
</dbReference>
<organism evidence="3">
    <name type="scientific">Schaalia odontolytica</name>
    <dbReference type="NCBI Taxonomy" id="1660"/>
    <lineage>
        <taxon>Bacteria</taxon>
        <taxon>Bacillati</taxon>
        <taxon>Actinomycetota</taxon>
        <taxon>Actinomycetes</taxon>
        <taxon>Actinomycetales</taxon>
        <taxon>Actinomycetaceae</taxon>
        <taxon>Schaalia</taxon>
    </lineage>
</organism>
<evidence type="ECO:0000256" key="1">
    <source>
        <dbReference type="SAM" id="Phobius"/>
    </source>
</evidence>
<accession>A0A6N2T0N2</accession>
<keyword evidence="1" id="KW-0812">Transmembrane</keyword>
<protein>
    <recommendedName>
        <fullName evidence="2">DUF58 domain-containing protein</fullName>
    </recommendedName>
</protein>
<evidence type="ECO:0000313" key="3">
    <source>
        <dbReference type="EMBL" id="VYS99363.1"/>
    </source>
</evidence>
<dbReference type="AlphaFoldDB" id="A0A6N2T0N2"/>
<dbReference type="PANTHER" id="PTHR33608">
    <property type="entry name" value="BLL2464 PROTEIN"/>
    <property type="match status" value="1"/>
</dbReference>